<dbReference type="PANTHER" id="PTHR10948:SF23">
    <property type="entry name" value="TRANSPOSASE INSI FOR INSERTION SEQUENCE ELEMENT IS30A-RELATED"/>
    <property type="match status" value="1"/>
</dbReference>
<evidence type="ECO:0000259" key="2">
    <source>
        <dbReference type="PROSITE" id="PS50994"/>
    </source>
</evidence>
<dbReference type="GO" id="GO:0003676">
    <property type="term" value="F:nucleic acid binding"/>
    <property type="evidence" value="ECO:0007669"/>
    <property type="project" value="InterPro"/>
</dbReference>
<dbReference type="SUPFAM" id="SSF53098">
    <property type="entry name" value="Ribonuclease H-like"/>
    <property type="match status" value="1"/>
</dbReference>
<dbReference type="InterPro" id="IPR051917">
    <property type="entry name" value="Transposase-Integrase"/>
</dbReference>
<dbReference type="AlphaFoldDB" id="C4G8N7"/>
<evidence type="ECO:0000313" key="4">
    <source>
        <dbReference type="Proteomes" id="UP000003494"/>
    </source>
</evidence>
<comment type="caution">
    <text evidence="3">The sequence shown here is derived from an EMBL/GenBank/DDBJ whole genome shotgun (WGS) entry which is preliminary data.</text>
</comment>
<dbReference type="eggNOG" id="COG2826">
    <property type="taxonomic scope" value="Bacteria"/>
</dbReference>
<gene>
    <name evidence="3" type="ORF">GCWU000342_00334</name>
</gene>
<dbReference type="InterPro" id="IPR025246">
    <property type="entry name" value="IS30-like_HTH"/>
</dbReference>
<evidence type="ECO:0000313" key="3">
    <source>
        <dbReference type="EMBL" id="EEP28984.1"/>
    </source>
</evidence>
<dbReference type="InterPro" id="IPR001584">
    <property type="entry name" value="Integrase_cat-core"/>
</dbReference>
<dbReference type="PROSITE" id="PS50994">
    <property type="entry name" value="INTEGRASE"/>
    <property type="match status" value="1"/>
</dbReference>
<sequence>MAKYKQLTHEQRKQIETGLQQQGSFKKIAETIGKDCSTISKEVRSHLICRKTGAYGKPFNDCSLRKKCQQIDICPTCSASKRRPLYCSFCGRCLHTCISYHKQVCPKLSKPPYVCNGCKQQRLCTLEKKFYNAALAQKEYEDVLSESRQGIALSDEERERIDAIISPLIRQGQSLHHIYLEHKAELMVSERTLYLYMDANLFSARNIDMPRKVRMRPRRKRPNTIKIDTKCRQGRTMKDLNAFMASHPDTPVVQIDSVEGTKGGAVLLTITFVTAGLQIAFRRDHNDAQSVITVFNQLYATLGAGSFKELFPVILADNGSEFSDPKRIEFDEHGNRRSYVFYCNASAPYQKGSCEVHHEMIRRILPKGVDLTAYQQEQINLMMSHINSYRRKTLENKSPYEMFSFQYGEKLLKKIGLRKIPPDEIILSPRLFK</sequence>
<dbReference type="GO" id="GO:0004803">
    <property type="term" value="F:transposase activity"/>
    <property type="evidence" value="ECO:0007669"/>
    <property type="project" value="TreeGrafter"/>
</dbReference>
<dbReference type="RefSeq" id="WP_006905372.1">
    <property type="nucleotide sequence ID" value="NZ_GG665866.1"/>
</dbReference>
<dbReference type="GO" id="GO:0015074">
    <property type="term" value="P:DNA integration"/>
    <property type="evidence" value="ECO:0007669"/>
    <property type="project" value="InterPro"/>
</dbReference>
<dbReference type="Proteomes" id="UP000003494">
    <property type="component" value="Unassembled WGS sequence"/>
</dbReference>
<dbReference type="PANTHER" id="PTHR10948">
    <property type="entry name" value="TRANSPOSASE"/>
    <property type="match status" value="1"/>
</dbReference>
<feature type="domain" description="Integrase catalytic" evidence="2">
    <location>
        <begin position="244"/>
        <end position="407"/>
    </location>
</feature>
<dbReference type="STRING" id="626523.GCWU000342_00334"/>
<reference evidence="3" key="1">
    <citation type="submission" date="2009-04" db="EMBL/GenBank/DDBJ databases">
        <authorList>
            <person name="Weinstock G."/>
            <person name="Sodergren E."/>
            <person name="Clifton S."/>
            <person name="Fulton L."/>
            <person name="Fulton B."/>
            <person name="Courtney L."/>
            <person name="Fronick C."/>
            <person name="Harrison M."/>
            <person name="Strong C."/>
            <person name="Farmer C."/>
            <person name="Delahaunty K."/>
            <person name="Markovic C."/>
            <person name="Hall O."/>
            <person name="Minx P."/>
            <person name="Tomlinson C."/>
            <person name="Mitreva M."/>
            <person name="Nelson J."/>
            <person name="Hou S."/>
            <person name="Wollam A."/>
            <person name="Pepin K.H."/>
            <person name="Johnson M."/>
            <person name="Bhonagiri V."/>
            <person name="Nash W.E."/>
            <person name="Warren W."/>
            <person name="Chinwalla A."/>
            <person name="Mardis E.R."/>
            <person name="Wilson R.K."/>
        </authorList>
    </citation>
    <scope>NUCLEOTIDE SEQUENCE [LARGE SCALE GENOMIC DNA]</scope>
    <source>
        <strain evidence="3">DSM 14600</strain>
    </source>
</reference>
<dbReference type="NCBIfam" id="NF033563">
    <property type="entry name" value="transpos_IS30"/>
    <property type="match status" value="1"/>
</dbReference>
<dbReference type="InterPro" id="IPR012337">
    <property type="entry name" value="RNaseH-like_sf"/>
</dbReference>
<keyword evidence="4" id="KW-1185">Reference proteome</keyword>
<organism evidence="3 4">
    <name type="scientific">Shuttleworthella satelles DSM 14600</name>
    <dbReference type="NCBI Taxonomy" id="626523"/>
    <lineage>
        <taxon>Bacteria</taxon>
        <taxon>Bacillati</taxon>
        <taxon>Bacillota</taxon>
        <taxon>Clostridia</taxon>
        <taxon>Lachnospirales</taxon>
        <taxon>Lachnospiraceae</taxon>
        <taxon>Shuttleworthella</taxon>
    </lineage>
</organism>
<evidence type="ECO:0000256" key="1">
    <source>
        <dbReference type="ARBA" id="ARBA00023172"/>
    </source>
</evidence>
<dbReference type="GO" id="GO:0032196">
    <property type="term" value="P:transposition"/>
    <property type="evidence" value="ECO:0007669"/>
    <property type="project" value="TreeGrafter"/>
</dbReference>
<dbReference type="GO" id="GO:0005829">
    <property type="term" value="C:cytosol"/>
    <property type="evidence" value="ECO:0007669"/>
    <property type="project" value="TreeGrafter"/>
</dbReference>
<dbReference type="EMBL" id="ACIP02000001">
    <property type="protein sequence ID" value="EEP28984.1"/>
    <property type="molecule type" value="Genomic_DNA"/>
</dbReference>
<accession>C4G8N7</accession>
<proteinExistence type="predicted"/>
<dbReference type="GO" id="GO:0006310">
    <property type="term" value="P:DNA recombination"/>
    <property type="evidence" value="ECO:0007669"/>
    <property type="project" value="UniProtKB-KW"/>
</dbReference>
<name>C4G8N7_9FIRM</name>
<dbReference type="InterPro" id="IPR053392">
    <property type="entry name" value="Transposase_IS30-like"/>
</dbReference>
<dbReference type="Gene3D" id="3.30.420.10">
    <property type="entry name" value="Ribonuclease H-like superfamily/Ribonuclease H"/>
    <property type="match status" value="1"/>
</dbReference>
<dbReference type="HOGENOM" id="CLU_046274_0_0_9"/>
<keyword evidence="1" id="KW-0233">DNA recombination</keyword>
<dbReference type="Pfam" id="PF13936">
    <property type="entry name" value="HTH_38"/>
    <property type="match status" value="1"/>
</dbReference>
<protein>
    <recommendedName>
        <fullName evidence="2">Integrase catalytic domain-containing protein</fullName>
    </recommendedName>
</protein>
<dbReference type="InterPro" id="IPR036397">
    <property type="entry name" value="RNaseH_sf"/>
</dbReference>